<name>A0A4R0NMH5_9SPHI</name>
<dbReference type="GO" id="GO:0015920">
    <property type="term" value="P:lipopolysaccharide transport"/>
    <property type="evidence" value="ECO:0007669"/>
    <property type="project" value="TreeGrafter"/>
</dbReference>
<dbReference type="PANTHER" id="PTHR30413:SF8">
    <property type="entry name" value="TRANSPORT PERMEASE PROTEIN"/>
    <property type="match status" value="1"/>
</dbReference>
<dbReference type="GO" id="GO:0005886">
    <property type="term" value="C:plasma membrane"/>
    <property type="evidence" value="ECO:0007669"/>
    <property type="project" value="UniProtKB-SubCell"/>
</dbReference>
<feature type="domain" description="ABC transmembrane type-2" evidence="10">
    <location>
        <begin position="46"/>
        <end position="271"/>
    </location>
</feature>
<feature type="transmembrane region" description="Helical" evidence="9">
    <location>
        <begin position="81"/>
        <end position="98"/>
    </location>
</feature>
<keyword evidence="3 9" id="KW-0813">Transport</keyword>
<evidence type="ECO:0000256" key="9">
    <source>
        <dbReference type="RuleBase" id="RU361157"/>
    </source>
</evidence>
<dbReference type="InterPro" id="IPR013525">
    <property type="entry name" value="ABC2_TM"/>
</dbReference>
<evidence type="ECO:0000256" key="2">
    <source>
        <dbReference type="ARBA" id="ARBA00007783"/>
    </source>
</evidence>
<proteinExistence type="inferred from homology"/>
<dbReference type="EMBL" id="SJSL01000002">
    <property type="protein sequence ID" value="TCD00803.1"/>
    <property type="molecule type" value="Genomic_DNA"/>
</dbReference>
<evidence type="ECO:0000256" key="3">
    <source>
        <dbReference type="ARBA" id="ARBA00022448"/>
    </source>
</evidence>
<evidence type="ECO:0000313" key="12">
    <source>
        <dbReference type="Proteomes" id="UP000293347"/>
    </source>
</evidence>
<evidence type="ECO:0000256" key="5">
    <source>
        <dbReference type="ARBA" id="ARBA00022519"/>
    </source>
</evidence>
<keyword evidence="7 9" id="KW-1133">Transmembrane helix</keyword>
<comment type="similarity">
    <text evidence="2 9">Belongs to the ABC-2 integral membrane protein family.</text>
</comment>
<feature type="transmembrane region" description="Helical" evidence="9">
    <location>
        <begin position="191"/>
        <end position="212"/>
    </location>
</feature>
<feature type="transmembrane region" description="Helical" evidence="9">
    <location>
        <begin position="245"/>
        <end position="268"/>
    </location>
</feature>
<dbReference type="Pfam" id="PF01061">
    <property type="entry name" value="ABC2_membrane"/>
    <property type="match status" value="1"/>
</dbReference>
<keyword evidence="12" id="KW-1185">Reference proteome</keyword>
<sequence>MNKKEWTITPHYRLSDFDFKVIWHYRYLLCQLIHRDVVAFYKQTVLGPLWFFIQPLFSTTIYTLIFGTFAKVSTDGLPQPLFYLAGIITWNYFSECINKTSLVFRENVNIFGKVYFPRIIVPLGIVISVFIRFGIQFILFLTCLIIYNCIGHELSINWAIGLFPLLVLLMALQGLGMGMIIAALTVKYRDLIFLISFGLQLLMYTTTVIYPLSTAPLNLKWIIQINPMTAIIETFRYAFLGRGSFSWQALCYSTAITTIIISIGIIVFSKAEKTFIDTI</sequence>
<evidence type="ECO:0000313" key="11">
    <source>
        <dbReference type="EMBL" id="TCD00803.1"/>
    </source>
</evidence>
<keyword evidence="5" id="KW-0997">Cell inner membrane</keyword>
<evidence type="ECO:0000259" key="10">
    <source>
        <dbReference type="PROSITE" id="PS51012"/>
    </source>
</evidence>
<dbReference type="PANTHER" id="PTHR30413">
    <property type="entry name" value="INNER MEMBRANE TRANSPORT PERMEASE"/>
    <property type="match status" value="1"/>
</dbReference>
<keyword evidence="6 9" id="KW-0812">Transmembrane</keyword>
<gene>
    <name evidence="11" type="ORF">EZ437_08460</name>
</gene>
<feature type="transmembrane region" description="Helical" evidence="9">
    <location>
        <begin position="159"/>
        <end position="184"/>
    </location>
</feature>
<accession>A0A4R0NMH5</accession>
<feature type="transmembrane region" description="Helical" evidence="9">
    <location>
        <begin position="119"/>
        <end position="147"/>
    </location>
</feature>
<evidence type="ECO:0000256" key="4">
    <source>
        <dbReference type="ARBA" id="ARBA00022475"/>
    </source>
</evidence>
<dbReference type="RefSeq" id="WP_131595279.1">
    <property type="nucleotide sequence ID" value="NZ_SJSL01000002.1"/>
</dbReference>
<evidence type="ECO:0000256" key="6">
    <source>
        <dbReference type="ARBA" id="ARBA00022692"/>
    </source>
</evidence>
<dbReference type="GO" id="GO:0140359">
    <property type="term" value="F:ABC-type transporter activity"/>
    <property type="evidence" value="ECO:0007669"/>
    <property type="project" value="InterPro"/>
</dbReference>
<feature type="transmembrane region" description="Helical" evidence="9">
    <location>
        <begin position="49"/>
        <end position="69"/>
    </location>
</feature>
<dbReference type="Proteomes" id="UP000293347">
    <property type="component" value="Unassembled WGS sequence"/>
</dbReference>
<dbReference type="InterPro" id="IPR047817">
    <property type="entry name" value="ABC2_TM_bact-type"/>
</dbReference>
<dbReference type="AlphaFoldDB" id="A0A4R0NMH5"/>
<protein>
    <recommendedName>
        <fullName evidence="9">Transport permease protein</fullName>
    </recommendedName>
</protein>
<comment type="caution">
    <text evidence="11">The sequence shown here is derived from an EMBL/GenBank/DDBJ whole genome shotgun (WGS) entry which is preliminary data.</text>
</comment>
<reference evidence="11 12" key="1">
    <citation type="submission" date="2019-02" db="EMBL/GenBank/DDBJ databases">
        <title>Pedobacter sp. RP-1-14 sp. nov., isolated from Arctic soil.</title>
        <authorList>
            <person name="Dahal R.H."/>
        </authorList>
    </citation>
    <scope>NUCLEOTIDE SEQUENCE [LARGE SCALE GENOMIC DNA]</scope>
    <source>
        <strain evidence="11 12">RP-1-14</strain>
    </source>
</reference>
<organism evidence="11 12">
    <name type="scientific">Pedobacter psychroterrae</name>
    <dbReference type="NCBI Taxonomy" id="2530453"/>
    <lineage>
        <taxon>Bacteria</taxon>
        <taxon>Pseudomonadati</taxon>
        <taxon>Bacteroidota</taxon>
        <taxon>Sphingobacteriia</taxon>
        <taxon>Sphingobacteriales</taxon>
        <taxon>Sphingobacteriaceae</taxon>
        <taxon>Pedobacter</taxon>
    </lineage>
</organism>
<evidence type="ECO:0000256" key="7">
    <source>
        <dbReference type="ARBA" id="ARBA00022989"/>
    </source>
</evidence>
<dbReference type="PROSITE" id="PS51012">
    <property type="entry name" value="ABC_TM2"/>
    <property type="match status" value="1"/>
</dbReference>
<evidence type="ECO:0000256" key="1">
    <source>
        <dbReference type="ARBA" id="ARBA00004429"/>
    </source>
</evidence>
<comment type="subcellular location">
    <subcellularLocation>
        <location evidence="1">Cell inner membrane</location>
        <topology evidence="1">Multi-pass membrane protein</topology>
    </subcellularLocation>
    <subcellularLocation>
        <location evidence="9">Cell membrane</location>
        <topology evidence="9">Multi-pass membrane protein</topology>
    </subcellularLocation>
</comment>
<keyword evidence="8 9" id="KW-0472">Membrane</keyword>
<evidence type="ECO:0000256" key="8">
    <source>
        <dbReference type="ARBA" id="ARBA00023136"/>
    </source>
</evidence>
<dbReference type="OrthoDB" id="9786910at2"/>
<keyword evidence="4 9" id="KW-1003">Cell membrane</keyword>